<keyword evidence="6" id="KW-1185">Reference proteome</keyword>
<reference evidence="5 6" key="1">
    <citation type="submission" date="2020-08" db="EMBL/GenBank/DDBJ databases">
        <title>Genomic Encyclopedia of Type Strains, Phase III (KMG-III): the genomes of soil and plant-associated and newly described type strains.</title>
        <authorList>
            <person name="Whitman W."/>
        </authorList>
    </citation>
    <scope>NUCLEOTIDE SEQUENCE [LARGE SCALE GENOMIC DNA]</scope>
    <source>
        <strain evidence="5 6">CECT 3226</strain>
    </source>
</reference>
<keyword evidence="2" id="KW-0472">Membrane</keyword>
<feature type="transmembrane region" description="Helical" evidence="2">
    <location>
        <begin position="101"/>
        <end position="119"/>
    </location>
</feature>
<feature type="transmembrane region" description="Helical" evidence="2">
    <location>
        <begin position="64"/>
        <end position="89"/>
    </location>
</feature>
<organism evidence="5 6">
    <name type="scientific">Streptomyces griseoloalbus</name>
    <dbReference type="NCBI Taxonomy" id="67303"/>
    <lineage>
        <taxon>Bacteria</taxon>
        <taxon>Bacillati</taxon>
        <taxon>Actinomycetota</taxon>
        <taxon>Actinomycetes</taxon>
        <taxon>Kitasatosporales</taxon>
        <taxon>Streptomycetaceae</taxon>
        <taxon>Streptomyces</taxon>
    </lineage>
</organism>
<evidence type="ECO:0000313" key="6">
    <source>
        <dbReference type="Proteomes" id="UP000568022"/>
    </source>
</evidence>
<dbReference type="InterPro" id="IPR026004">
    <property type="entry name" value="Septum_form"/>
</dbReference>
<feature type="region of interest" description="Disordered" evidence="1">
    <location>
        <begin position="1"/>
        <end position="35"/>
    </location>
</feature>
<feature type="compositionally biased region" description="Pro residues" evidence="1">
    <location>
        <begin position="24"/>
        <end position="35"/>
    </location>
</feature>
<protein>
    <recommendedName>
        <fullName evidence="7">DUF4190 domain-containing protein</fullName>
    </recommendedName>
</protein>
<feature type="domain" description="Septum formation-related" evidence="4">
    <location>
        <begin position="148"/>
        <end position="257"/>
    </location>
</feature>
<name>A0A7W8BUP7_9ACTN</name>
<dbReference type="AlphaFoldDB" id="A0A7W8BUP7"/>
<keyword evidence="2" id="KW-0812">Transmembrane</keyword>
<dbReference type="EMBL" id="JACHJE010000024">
    <property type="protein sequence ID" value="MBB5129970.1"/>
    <property type="molecule type" value="Genomic_DNA"/>
</dbReference>
<dbReference type="Pfam" id="PF13845">
    <property type="entry name" value="Septum_form"/>
    <property type="match status" value="1"/>
</dbReference>
<dbReference type="Proteomes" id="UP000568022">
    <property type="component" value="Unassembled WGS sequence"/>
</dbReference>
<evidence type="ECO:0000256" key="2">
    <source>
        <dbReference type="SAM" id="Phobius"/>
    </source>
</evidence>
<feature type="region of interest" description="Disordered" evidence="1">
    <location>
        <begin position="377"/>
        <end position="401"/>
    </location>
</feature>
<proteinExistence type="predicted"/>
<evidence type="ECO:0008006" key="7">
    <source>
        <dbReference type="Google" id="ProtNLM"/>
    </source>
</evidence>
<accession>A0A7W8BUP7</accession>
<feature type="domain" description="DUF4190" evidence="3">
    <location>
        <begin position="65"/>
        <end position="119"/>
    </location>
</feature>
<keyword evidence="2" id="KW-1133">Transmembrane helix</keyword>
<sequence>MSIPPPSGHQPAQDPPEPRGQYPAPRPQGTYPPAPFPYGGQPGFAPYGLYGPYGPRPPAAVNGVAIAALVFGVLCFLPAVGLVLGLVALRQIGRRGERGRGMAVAGSALSSLGLALWVVSLATGFAADVWEDVKEGTRGNGILALREGDCFDSPGGLEGWATDADRVPCAREHDGEVFAVVRVPDGSYPGDAGLTDTADERCYGLRDTYVMDRWALPATVDVYYLVPSRESWDFGDREITCVLGNQDAQATLTGSLRRDATTLDAHQVAYLKASRVLDDALDEVPDAEFVEDDLPGHKQWAAQMTAALAEQTRMLRAHEWPADAERPVRELAAELDEAEGEWAKAAVAVDADTYYEHYDRGWDLVDPDGSVTARKALGLATSPPEYDEETERDPDGGGMQV</sequence>
<evidence type="ECO:0000259" key="3">
    <source>
        <dbReference type="Pfam" id="PF13828"/>
    </source>
</evidence>
<evidence type="ECO:0000259" key="4">
    <source>
        <dbReference type="Pfam" id="PF13845"/>
    </source>
</evidence>
<dbReference type="Pfam" id="PF13828">
    <property type="entry name" value="DUF4190"/>
    <property type="match status" value="1"/>
</dbReference>
<comment type="caution">
    <text evidence="5">The sequence shown here is derived from an EMBL/GenBank/DDBJ whole genome shotgun (WGS) entry which is preliminary data.</text>
</comment>
<evidence type="ECO:0000313" key="5">
    <source>
        <dbReference type="EMBL" id="MBB5129970.1"/>
    </source>
</evidence>
<evidence type="ECO:0000256" key="1">
    <source>
        <dbReference type="SAM" id="MobiDB-lite"/>
    </source>
</evidence>
<gene>
    <name evidence="5" type="ORF">FHS32_006765</name>
</gene>
<dbReference type="InterPro" id="IPR025241">
    <property type="entry name" value="DUF4190"/>
</dbReference>